<evidence type="ECO:0000313" key="1">
    <source>
        <dbReference type="EMBL" id="SFC64537.1"/>
    </source>
</evidence>
<gene>
    <name evidence="1" type="ORF">SAMN05421780_107215</name>
</gene>
<proteinExistence type="predicted"/>
<evidence type="ECO:0000313" key="2">
    <source>
        <dbReference type="Proteomes" id="UP000199514"/>
    </source>
</evidence>
<reference evidence="1 2" key="1">
    <citation type="submission" date="2016-10" db="EMBL/GenBank/DDBJ databases">
        <authorList>
            <person name="de Groot N.N."/>
        </authorList>
    </citation>
    <scope>NUCLEOTIDE SEQUENCE [LARGE SCALE GENOMIC DNA]</scope>
    <source>
        <strain evidence="1 2">DSM 6793</strain>
    </source>
</reference>
<keyword evidence="2" id="KW-1185">Reference proteome</keyword>
<organism evidence="1 2">
    <name type="scientific">Flexibacter flexilis DSM 6793</name>
    <dbReference type="NCBI Taxonomy" id="927664"/>
    <lineage>
        <taxon>Bacteria</taxon>
        <taxon>Pseudomonadati</taxon>
        <taxon>Bacteroidota</taxon>
        <taxon>Cytophagia</taxon>
        <taxon>Cytophagales</taxon>
        <taxon>Flexibacteraceae</taxon>
        <taxon>Flexibacter</taxon>
    </lineage>
</organism>
<dbReference type="EMBL" id="FOLE01000007">
    <property type="protein sequence ID" value="SFC64537.1"/>
    <property type="molecule type" value="Genomic_DNA"/>
</dbReference>
<protein>
    <submittedName>
        <fullName evidence="1">Uncharacterized protein</fullName>
    </submittedName>
</protein>
<sequence>MDKWSKSHIYPHFFYTNSFRMSLSPSKNIFQKLKKVINKPYFGNTENQQVKNVVYAHFLCIKKNLYTNNTPKPVYKPMSLDTFGHMCV</sequence>
<accession>A0A1I1KUM5</accession>
<dbReference type="STRING" id="927664.SAMN05421780_107215"/>
<dbReference type="Proteomes" id="UP000199514">
    <property type="component" value="Unassembled WGS sequence"/>
</dbReference>
<name>A0A1I1KUM5_9BACT</name>
<dbReference type="AlphaFoldDB" id="A0A1I1KUM5"/>